<dbReference type="EMBL" id="SOCA01000009">
    <property type="protein sequence ID" value="TDU66119.1"/>
    <property type="molecule type" value="Genomic_DNA"/>
</dbReference>
<comment type="similarity">
    <text evidence="1">Belongs to the Rpn/YhgA-like nuclease family.</text>
</comment>
<dbReference type="GO" id="GO:1990238">
    <property type="term" value="F:double-stranded DNA endonuclease activity"/>
    <property type="evidence" value="ECO:0007669"/>
    <property type="project" value="TreeGrafter"/>
</dbReference>
<dbReference type="InterPro" id="IPR051699">
    <property type="entry name" value="Rpn/YhgA-like_nuclease"/>
</dbReference>
<evidence type="ECO:0000259" key="3">
    <source>
        <dbReference type="Pfam" id="PF14261"/>
    </source>
</evidence>
<dbReference type="Pfam" id="PF14261">
    <property type="entry name" value="DUF4351"/>
    <property type="match status" value="1"/>
</dbReference>
<dbReference type="AlphaFoldDB" id="A0A4R7RMD2"/>
<gene>
    <name evidence="4" type="ORF">EI77_03856</name>
</gene>
<evidence type="ECO:0000256" key="1">
    <source>
        <dbReference type="ARBA" id="ARBA00009787"/>
    </source>
</evidence>
<dbReference type="Proteomes" id="UP000295662">
    <property type="component" value="Unassembled WGS sequence"/>
</dbReference>
<dbReference type="InterPro" id="IPR025587">
    <property type="entry name" value="DUF4351"/>
</dbReference>
<name>A0A4R7RMD2_9BACT</name>
<comment type="caution">
    <text evidence="4">The sequence shown here is derived from an EMBL/GenBank/DDBJ whole genome shotgun (WGS) entry which is preliminary data.</text>
</comment>
<proteinExistence type="inferred from homology"/>
<dbReference type="PANTHER" id="PTHR34611:SF2">
    <property type="entry name" value="INACTIVE RECOMBINATION-PROMOTING NUCLEASE-LIKE PROTEIN RPNE-RELATED"/>
    <property type="match status" value="1"/>
</dbReference>
<reference evidence="4 5" key="1">
    <citation type="submission" date="2019-03" db="EMBL/GenBank/DDBJ databases">
        <title>Genomic Encyclopedia of Archaeal and Bacterial Type Strains, Phase II (KMG-II): from individual species to whole genera.</title>
        <authorList>
            <person name="Goeker M."/>
        </authorList>
    </citation>
    <scope>NUCLEOTIDE SEQUENCE [LARGE SCALE GENOMIC DNA]</scope>
    <source>
        <strain evidence="4 5">ATCC 25309</strain>
    </source>
</reference>
<sequence>MLDADVAAHPNDAYFKAVFSVPENAAAFFQRHLPTETAALLDWPSLAPLPGSFVKGSLQQAHSDLVFSVMAGQRDVRLYLLFEHQTSVDPAMPLRLLAYITELLLAHEKQHGLPLPPVLPFVLHQGPDKWTVSTVFSDLFNLPEDLKAALCPFLPEFHHGLLDLTQFNPADEKDEGPLRIVLQLMKLARQKRLLDFFDWLAQEFVSQIADSLLRTSLVYAFNVDSSLDLEEIARRMESNRTLRTQTMSIAQKLIAQGREEGREEGYGQGVLKTCLRQARKKWGILLNETVTGIESLSYSQLEQLSEDLLDLGTEAELQQWMKTQA</sequence>
<dbReference type="GO" id="GO:0006310">
    <property type="term" value="P:DNA recombination"/>
    <property type="evidence" value="ECO:0007669"/>
    <property type="project" value="TreeGrafter"/>
</dbReference>
<dbReference type="PANTHER" id="PTHR34611">
    <property type="match status" value="1"/>
</dbReference>
<accession>A0A4R7RMD2</accession>
<dbReference type="Pfam" id="PF04754">
    <property type="entry name" value="Transposase_31"/>
    <property type="match status" value="1"/>
</dbReference>
<evidence type="ECO:0000313" key="4">
    <source>
        <dbReference type="EMBL" id="TDU66119.1"/>
    </source>
</evidence>
<dbReference type="InterPro" id="IPR010106">
    <property type="entry name" value="RpnA"/>
</dbReference>
<protein>
    <submittedName>
        <fullName evidence="4">Putative transposase/invertase (TIGR01784 family)</fullName>
    </submittedName>
</protein>
<dbReference type="NCBIfam" id="TIGR01784">
    <property type="entry name" value="T_den_put_tspse"/>
    <property type="match status" value="1"/>
</dbReference>
<feature type="domain" description="DUF4351" evidence="3">
    <location>
        <begin position="263"/>
        <end position="321"/>
    </location>
</feature>
<evidence type="ECO:0000313" key="5">
    <source>
        <dbReference type="Proteomes" id="UP000295662"/>
    </source>
</evidence>
<evidence type="ECO:0000259" key="2">
    <source>
        <dbReference type="Pfam" id="PF04754"/>
    </source>
</evidence>
<dbReference type="InterPro" id="IPR006842">
    <property type="entry name" value="Transposase_31"/>
</dbReference>
<feature type="domain" description="Transposase (putative) YhgA-like" evidence="2">
    <location>
        <begin position="10"/>
        <end position="206"/>
    </location>
</feature>
<keyword evidence="5" id="KW-1185">Reference proteome</keyword>
<organism evidence="4 5">
    <name type="scientific">Prosthecobacter fusiformis</name>
    <dbReference type="NCBI Taxonomy" id="48464"/>
    <lineage>
        <taxon>Bacteria</taxon>
        <taxon>Pseudomonadati</taxon>
        <taxon>Verrucomicrobiota</taxon>
        <taxon>Verrucomicrobiia</taxon>
        <taxon>Verrucomicrobiales</taxon>
        <taxon>Verrucomicrobiaceae</taxon>
        <taxon>Prosthecobacter</taxon>
    </lineage>
</organism>